<dbReference type="PROSITE" id="PS51644">
    <property type="entry name" value="HTH_OST"/>
    <property type="match status" value="1"/>
</dbReference>
<dbReference type="CDD" id="cd08824">
    <property type="entry name" value="LOTUS"/>
    <property type="match status" value="1"/>
</dbReference>
<dbReference type="AlphaFoldDB" id="A0A7S3ZR07"/>
<organism evidence="4">
    <name type="scientific">Pelagomonas calceolata</name>
    <dbReference type="NCBI Taxonomy" id="35677"/>
    <lineage>
        <taxon>Eukaryota</taxon>
        <taxon>Sar</taxon>
        <taxon>Stramenopiles</taxon>
        <taxon>Ochrophyta</taxon>
        <taxon>Pelagophyceae</taxon>
        <taxon>Pelagomonadales</taxon>
        <taxon>Pelagomonadaceae</taxon>
        <taxon>Pelagomonas</taxon>
    </lineage>
</organism>
<feature type="domain" description="HTH OST-type" evidence="3">
    <location>
        <begin position="144"/>
        <end position="217"/>
    </location>
</feature>
<accession>A0A7S3ZR07</accession>
<dbReference type="Proteomes" id="UP000789595">
    <property type="component" value="Unassembled WGS sequence"/>
</dbReference>
<evidence type="ECO:0000259" key="3">
    <source>
        <dbReference type="PROSITE" id="PS51644"/>
    </source>
</evidence>
<dbReference type="InterPro" id="IPR025605">
    <property type="entry name" value="OST-HTH/LOTUS_dom"/>
</dbReference>
<dbReference type="OrthoDB" id="10674186at2759"/>
<reference evidence="5" key="2">
    <citation type="submission" date="2021-11" db="EMBL/GenBank/DDBJ databases">
        <authorList>
            <consortium name="Genoscope - CEA"/>
            <person name="William W."/>
        </authorList>
    </citation>
    <scope>NUCLEOTIDE SEQUENCE</scope>
</reference>
<name>A0A7S3ZR07_9STRA</name>
<protein>
    <recommendedName>
        <fullName evidence="3">HTH OST-type domain-containing protein</fullName>
    </recommendedName>
</protein>
<proteinExistence type="predicted"/>
<sequence length="276" mass="29910">MELFAQAASQTAVEQKAIQVRLNAVEERMASIEAQLAEERAGRAQDAAEYQQRLHAMESHFEAELNGRRALARRVAELAREVAEDRCARADDHQRLLKMETKGQAPPGFSEEEQPVKKPPSQKHKARSASPRGDVMLGSATDAELDVMLEEILEVIDAHEGQVLASNFPKCYYKVHGKPLNFKDLGYNKLSDLIRRLPGVYVEAGSHAFVRRAGVVEEAAPLDYDLPPLDARVTEPFPAPTADAPPAPPAARLGFVPAATSGGAMSWSAVAAGAAP</sequence>
<keyword evidence="1" id="KW-0175">Coiled coil</keyword>
<keyword evidence="6" id="KW-1185">Reference proteome</keyword>
<dbReference type="Gene3D" id="3.30.420.610">
    <property type="entry name" value="LOTUS domain-like"/>
    <property type="match status" value="1"/>
</dbReference>
<evidence type="ECO:0000256" key="2">
    <source>
        <dbReference type="SAM" id="MobiDB-lite"/>
    </source>
</evidence>
<dbReference type="Pfam" id="PF12872">
    <property type="entry name" value="OST-HTH"/>
    <property type="match status" value="1"/>
</dbReference>
<gene>
    <name evidence="4" type="ORF">PCAL00307_LOCUS6596</name>
    <name evidence="5" type="ORF">PECAL_6P10440</name>
</gene>
<evidence type="ECO:0000313" key="5">
    <source>
        <dbReference type="EMBL" id="CAH0379421.1"/>
    </source>
</evidence>
<dbReference type="EMBL" id="CAKKNE010000006">
    <property type="protein sequence ID" value="CAH0379421.1"/>
    <property type="molecule type" value="Genomic_DNA"/>
</dbReference>
<reference evidence="4" key="1">
    <citation type="submission" date="2021-01" db="EMBL/GenBank/DDBJ databases">
        <authorList>
            <person name="Corre E."/>
            <person name="Pelletier E."/>
            <person name="Niang G."/>
            <person name="Scheremetjew M."/>
            <person name="Finn R."/>
            <person name="Kale V."/>
            <person name="Holt S."/>
            <person name="Cochrane G."/>
            <person name="Meng A."/>
            <person name="Brown T."/>
            <person name="Cohen L."/>
        </authorList>
    </citation>
    <scope>NUCLEOTIDE SEQUENCE</scope>
    <source>
        <strain evidence="4">CCMP1756</strain>
    </source>
</reference>
<evidence type="ECO:0000256" key="1">
    <source>
        <dbReference type="SAM" id="Coils"/>
    </source>
</evidence>
<dbReference type="InterPro" id="IPR041966">
    <property type="entry name" value="LOTUS-like"/>
</dbReference>
<feature type="region of interest" description="Disordered" evidence="2">
    <location>
        <begin position="102"/>
        <end position="136"/>
    </location>
</feature>
<evidence type="ECO:0000313" key="6">
    <source>
        <dbReference type="Proteomes" id="UP000789595"/>
    </source>
</evidence>
<dbReference type="EMBL" id="HBIW01007826">
    <property type="protein sequence ID" value="CAE0691160.1"/>
    <property type="molecule type" value="Transcribed_RNA"/>
</dbReference>
<evidence type="ECO:0000313" key="4">
    <source>
        <dbReference type="EMBL" id="CAE0691160.1"/>
    </source>
</evidence>
<feature type="coiled-coil region" evidence="1">
    <location>
        <begin position="15"/>
        <end position="42"/>
    </location>
</feature>